<dbReference type="EMBL" id="BRPB01000030">
    <property type="protein sequence ID" value="GLA49562.1"/>
    <property type="molecule type" value="Genomic_DNA"/>
</dbReference>
<organism evidence="1 2">
    <name type="scientific">Aspergillus niger</name>
    <dbReference type="NCBI Taxonomy" id="5061"/>
    <lineage>
        <taxon>Eukaryota</taxon>
        <taxon>Fungi</taxon>
        <taxon>Dikarya</taxon>
        <taxon>Ascomycota</taxon>
        <taxon>Pezizomycotina</taxon>
        <taxon>Eurotiomycetes</taxon>
        <taxon>Eurotiomycetidae</taxon>
        <taxon>Eurotiales</taxon>
        <taxon>Aspergillaceae</taxon>
        <taxon>Aspergillus</taxon>
        <taxon>Aspergillus subgen. Circumdati</taxon>
    </lineage>
</organism>
<protein>
    <submittedName>
        <fullName evidence="1 3">Uncharacterized protein</fullName>
    </submittedName>
</protein>
<dbReference type="GeneID" id="84592661"/>
<dbReference type="RefSeq" id="XP_059601904.1">
    <property type="nucleotide sequence ID" value="XM_059743565.1"/>
</dbReference>
<reference evidence="1" key="1">
    <citation type="submission" date="2022-07" db="EMBL/GenBank/DDBJ databases">
        <title>Taxonomy of Aspergillus series Nigri: significant species reduction supported by multi-species coalescent approaches.</title>
        <authorList>
            <person name="Bian C."/>
            <person name="Kusuya Y."/>
            <person name="Sklenar F."/>
            <person name="D'hooge E."/>
            <person name="Yaguchi T."/>
            <person name="Takahashi H."/>
            <person name="Hubka V."/>
        </authorList>
    </citation>
    <scope>NUCLEOTIDE SEQUENCE</scope>
    <source>
        <strain evidence="1">IFM 63604</strain>
    </source>
</reference>
<sequence length="135" mass="14643">MTSSGGCMAIRKLLQHTKQWGERKKSAHRLIANQAAWKANHGRSGFAKPTMTASSMAVEEALGAAIRTRWLDSSRIYEGGNKMIGCLRGEDGGVGEERLEKDAMPSKLRAGEVERVPCLFGVTLPFNSAVRPTIG</sequence>
<reference evidence="3" key="3">
    <citation type="submission" date="2025-04" db="UniProtKB">
        <authorList>
            <consortium name="RefSeq"/>
        </authorList>
    </citation>
    <scope>IDENTIFICATION</scope>
</reference>
<dbReference type="KEGG" id="ang:An12g08080"/>
<gene>
    <name evidence="3" type="ORF">An12g08080</name>
    <name evidence="1" type="ORF">AnigIFM63604_005520</name>
</gene>
<dbReference type="Proteomes" id="UP001144191">
    <property type="component" value="Unassembled WGS sequence"/>
</dbReference>
<reference evidence="3" key="2">
    <citation type="submission" date="2025-02" db="EMBL/GenBank/DDBJ databases">
        <authorList>
            <consortium name="NCBI Genome Project"/>
        </authorList>
    </citation>
    <scope>NUCLEOTIDE SEQUENCE</scope>
</reference>
<dbReference type="AlphaFoldDB" id="A0A9W6A3K5"/>
<evidence type="ECO:0000313" key="1">
    <source>
        <dbReference type="EMBL" id="GLA49562.1"/>
    </source>
</evidence>
<accession>A0A9W6A3K5</accession>
<evidence type="ECO:0000313" key="2">
    <source>
        <dbReference type="Proteomes" id="UP001144191"/>
    </source>
</evidence>
<evidence type="ECO:0000313" key="3">
    <source>
        <dbReference type="RefSeq" id="XP_059601904.1"/>
    </source>
</evidence>
<proteinExistence type="predicted"/>
<name>A0A9W6A3K5_ASPNG</name>
<dbReference type="VEuPathDB" id="FungiDB:An12g08080"/>